<dbReference type="Gene3D" id="3.30.420.10">
    <property type="entry name" value="Ribonuclease H-like superfamily/Ribonuclease H"/>
    <property type="match status" value="1"/>
</dbReference>
<evidence type="ECO:0000259" key="2">
    <source>
        <dbReference type="PROSITE" id="PS50164"/>
    </source>
</evidence>
<dbReference type="GO" id="GO:0004527">
    <property type="term" value="F:exonuclease activity"/>
    <property type="evidence" value="ECO:0007669"/>
    <property type="project" value="UniProtKB-KW"/>
</dbReference>
<accession>A0ABW4Q1Q1</accession>
<reference evidence="4" key="1">
    <citation type="journal article" date="2019" name="Int. J. Syst. Evol. Microbiol.">
        <title>The Global Catalogue of Microorganisms (GCM) 10K type strain sequencing project: providing services to taxonomists for standard genome sequencing and annotation.</title>
        <authorList>
            <consortium name="The Broad Institute Genomics Platform"/>
            <consortium name="The Broad Institute Genome Sequencing Center for Infectious Disease"/>
            <person name="Wu L."/>
            <person name="Ma J."/>
        </authorList>
    </citation>
    <scope>NUCLEOTIDE SEQUENCE [LARGE SCALE GENOMIC DNA]</scope>
    <source>
        <strain evidence="4">JCM 11650</strain>
    </source>
</reference>
<dbReference type="InterPro" id="IPR012337">
    <property type="entry name" value="RNaseH-like_sf"/>
</dbReference>
<keyword evidence="3" id="KW-0269">Exonuclease</keyword>
<dbReference type="SMART" id="SM00465">
    <property type="entry name" value="GIYc"/>
    <property type="match status" value="1"/>
</dbReference>
<sequence>MPARRRQMSFEDLGTPLAEATLVVVDLETTGTDPSTDGITEIGAVKVRGGEVLGEFRSFVDPQRPIPAYVAALTGISDATVRDAPVIGTVLPMFLDFVGDAALVAHNARFDVGFLTAHAARLELTWPRPTVLDTLALARTVFRRDEVRDHKLGTLAAHVGASVTPDHRALSDARATVDVLHAIIARLGPAAGTLEDLGSAHRRTSPAQMRKKHLAEGIPAVPGVYSFVDIAGNALYVGTSRNLRSRVRTYFTAAETRRKVLDMLPRAEQVRILECRTPTEASVRELRMIAAEKPPSNRQGLTPEKALWLRLGPGREGLRAARLARPEEDGSAQIGPLVSRHDLEPLKALLTDAVMGRGRALEQHGASGTPLKGGHRARIRRALLEDPSEVLDHVAGRLRAHVAAGRYEEAERLRRTTLTYLAAARRASRLRAIGAVDLLVAARPSSDPVIGGRGWELLAVRHGAFAATALVPWSTDPVAAAQELAARRDPDLPVPAPMCQGHHQEAEILLGWLEGEGVRTVLVEGTWEQPARARFDAEALAERFARTAPDHDESTDTGTDADEDPDADAAGA</sequence>
<dbReference type="NCBIfam" id="NF005907">
    <property type="entry name" value="PRK07883.1-5"/>
    <property type="match status" value="1"/>
</dbReference>
<dbReference type="EMBL" id="JBHUFL010000003">
    <property type="protein sequence ID" value="MFD1835636.1"/>
    <property type="molecule type" value="Genomic_DNA"/>
</dbReference>
<feature type="compositionally biased region" description="Acidic residues" evidence="1">
    <location>
        <begin position="555"/>
        <end position="572"/>
    </location>
</feature>
<dbReference type="InterPro" id="IPR000305">
    <property type="entry name" value="GIY-YIG_endonuc"/>
</dbReference>
<dbReference type="InterPro" id="IPR006054">
    <property type="entry name" value="DnaQ"/>
</dbReference>
<dbReference type="Pfam" id="PF01541">
    <property type="entry name" value="GIY-YIG"/>
    <property type="match status" value="1"/>
</dbReference>
<dbReference type="CDD" id="cd10434">
    <property type="entry name" value="GIY-YIG_UvrC_Cho"/>
    <property type="match status" value="1"/>
</dbReference>
<evidence type="ECO:0000256" key="1">
    <source>
        <dbReference type="SAM" id="MobiDB-lite"/>
    </source>
</evidence>
<dbReference type="Gene3D" id="3.40.1440.10">
    <property type="entry name" value="GIY-YIG endonuclease"/>
    <property type="match status" value="1"/>
</dbReference>
<dbReference type="SUPFAM" id="SSF53098">
    <property type="entry name" value="Ribonuclease H-like"/>
    <property type="match status" value="1"/>
</dbReference>
<gene>
    <name evidence="3" type="ORF">ACFSDA_11215</name>
</gene>
<dbReference type="Pfam" id="PF00929">
    <property type="entry name" value="RNase_T"/>
    <property type="match status" value="1"/>
</dbReference>
<comment type="caution">
    <text evidence="3">The sequence shown here is derived from an EMBL/GenBank/DDBJ whole genome shotgun (WGS) entry which is preliminary data.</text>
</comment>
<dbReference type="CDD" id="cd06127">
    <property type="entry name" value="DEDDh"/>
    <property type="match status" value="1"/>
</dbReference>
<dbReference type="InterPro" id="IPR047296">
    <property type="entry name" value="GIY-YIG_UvrC_Cho"/>
</dbReference>
<evidence type="ECO:0000313" key="3">
    <source>
        <dbReference type="EMBL" id="MFD1835636.1"/>
    </source>
</evidence>
<dbReference type="InterPro" id="IPR035901">
    <property type="entry name" value="GIY-YIG_endonuc_sf"/>
</dbReference>
<name>A0ABW4Q1Q1_9MICO</name>
<dbReference type="InterPro" id="IPR036397">
    <property type="entry name" value="RNaseH_sf"/>
</dbReference>
<organism evidence="3 4">
    <name type="scientific">Brachybacterium rhamnosum</name>
    <dbReference type="NCBI Taxonomy" id="173361"/>
    <lineage>
        <taxon>Bacteria</taxon>
        <taxon>Bacillati</taxon>
        <taxon>Actinomycetota</taxon>
        <taxon>Actinomycetes</taxon>
        <taxon>Micrococcales</taxon>
        <taxon>Dermabacteraceae</taxon>
        <taxon>Brachybacterium</taxon>
    </lineage>
</organism>
<dbReference type="InterPro" id="IPR013520">
    <property type="entry name" value="Ribonucl_H"/>
</dbReference>
<dbReference type="NCBIfam" id="TIGR00573">
    <property type="entry name" value="dnaq"/>
    <property type="match status" value="1"/>
</dbReference>
<proteinExistence type="predicted"/>
<dbReference type="SMART" id="SM00479">
    <property type="entry name" value="EXOIII"/>
    <property type="match status" value="1"/>
</dbReference>
<keyword evidence="4" id="KW-1185">Reference proteome</keyword>
<keyword evidence="3" id="KW-0378">Hydrolase</keyword>
<dbReference type="Proteomes" id="UP001597280">
    <property type="component" value="Unassembled WGS sequence"/>
</dbReference>
<dbReference type="PANTHER" id="PTHR30231">
    <property type="entry name" value="DNA POLYMERASE III SUBUNIT EPSILON"/>
    <property type="match status" value="1"/>
</dbReference>
<feature type="compositionally biased region" description="Basic and acidic residues" evidence="1">
    <location>
        <begin position="543"/>
        <end position="554"/>
    </location>
</feature>
<feature type="domain" description="GIY-YIG" evidence="2">
    <location>
        <begin position="220"/>
        <end position="298"/>
    </location>
</feature>
<protein>
    <submittedName>
        <fullName evidence="3">DEDD exonuclease domain-containing protein</fullName>
    </submittedName>
</protein>
<dbReference type="PROSITE" id="PS50164">
    <property type="entry name" value="GIY_YIG"/>
    <property type="match status" value="1"/>
</dbReference>
<dbReference type="SUPFAM" id="SSF82771">
    <property type="entry name" value="GIY-YIG endonuclease"/>
    <property type="match status" value="1"/>
</dbReference>
<evidence type="ECO:0000313" key="4">
    <source>
        <dbReference type="Proteomes" id="UP001597280"/>
    </source>
</evidence>
<feature type="region of interest" description="Disordered" evidence="1">
    <location>
        <begin position="543"/>
        <end position="572"/>
    </location>
</feature>
<keyword evidence="3" id="KW-0540">Nuclease</keyword>
<dbReference type="PANTHER" id="PTHR30231:SF41">
    <property type="entry name" value="DNA POLYMERASE III SUBUNIT EPSILON"/>
    <property type="match status" value="1"/>
</dbReference>
<dbReference type="RefSeq" id="WP_343904767.1">
    <property type="nucleotide sequence ID" value="NZ_BAAAIS010000003.1"/>
</dbReference>